<dbReference type="Proteomes" id="UP000237347">
    <property type="component" value="Unassembled WGS sequence"/>
</dbReference>
<name>A0AAW0JI90_QUESU</name>
<keyword evidence="1" id="KW-0472">Membrane</keyword>
<keyword evidence="1" id="KW-0812">Transmembrane</keyword>
<organism evidence="2 3">
    <name type="scientific">Quercus suber</name>
    <name type="common">Cork oak</name>
    <dbReference type="NCBI Taxonomy" id="58331"/>
    <lineage>
        <taxon>Eukaryota</taxon>
        <taxon>Viridiplantae</taxon>
        <taxon>Streptophyta</taxon>
        <taxon>Embryophyta</taxon>
        <taxon>Tracheophyta</taxon>
        <taxon>Spermatophyta</taxon>
        <taxon>Magnoliopsida</taxon>
        <taxon>eudicotyledons</taxon>
        <taxon>Gunneridae</taxon>
        <taxon>Pentapetalae</taxon>
        <taxon>rosids</taxon>
        <taxon>fabids</taxon>
        <taxon>Fagales</taxon>
        <taxon>Fagaceae</taxon>
        <taxon>Quercus</taxon>
    </lineage>
</organism>
<protein>
    <submittedName>
        <fullName evidence="2">Uncharacterized protein</fullName>
    </submittedName>
</protein>
<gene>
    <name evidence="2" type="ORF">CFP56_032206</name>
</gene>
<dbReference type="AlphaFoldDB" id="A0AAW0JI90"/>
<dbReference type="EMBL" id="PKMF04000547">
    <property type="protein sequence ID" value="KAK7826417.1"/>
    <property type="molecule type" value="Genomic_DNA"/>
</dbReference>
<keyword evidence="1" id="KW-1133">Transmembrane helix</keyword>
<sequence length="62" mass="6424">MEGKHGPVAVTLAYGALTCAGEALATLLFSTLLKTQLFTPPVLSGLRFSNGKAFLAETGEVI</sequence>
<evidence type="ECO:0000313" key="3">
    <source>
        <dbReference type="Proteomes" id="UP000237347"/>
    </source>
</evidence>
<accession>A0AAW0JI90</accession>
<proteinExistence type="predicted"/>
<feature type="transmembrane region" description="Helical" evidence="1">
    <location>
        <begin position="12"/>
        <end position="33"/>
    </location>
</feature>
<evidence type="ECO:0000256" key="1">
    <source>
        <dbReference type="SAM" id="Phobius"/>
    </source>
</evidence>
<reference evidence="2 3" key="1">
    <citation type="journal article" date="2018" name="Sci. Data">
        <title>The draft genome sequence of cork oak.</title>
        <authorList>
            <person name="Ramos A.M."/>
            <person name="Usie A."/>
            <person name="Barbosa P."/>
            <person name="Barros P.M."/>
            <person name="Capote T."/>
            <person name="Chaves I."/>
            <person name="Simoes F."/>
            <person name="Abreu I."/>
            <person name="Carrasquinho I."/>
            <person name="Faro C."/>
            <person name="Guimaraes J.B."/>
            <person name="Mendonca D."/>
            <person name="Nobrega F."/>
            <person name="Rodrigues L."/>
            <person name="Saibo N.J.M."/>
            <person name="Varela M.C."/>
            <person name="Egas C."/>
            <person name="Matos J."/>
            <person name="Miguel C.M."/>
            <person name="Oliveira M.M."/>
            <person name="Ricardo C.P."/>
            <person name="Goncalves S."/>
        </authorList>
    </citation>
    <scope>NUCLEOTIDE SEQUENCE [LARGE SCALE GENOMIC DNA]</scope>
    <source>
        <strain evidence="3">cv. HL8</strain>
    </source>
</reference>
<evidence type="ECO:0000313" key="2">
    <source>
        <dbReference type="EMBL" id="KAK7826417.1"/>
    </source>
</evidence>
<keyword evidence="3" id="KW-1185">Reference proteome</keyword>
<comment type="caution">
    <text evidence="2">The sequence shown here is derived from an EMBL/GenBank/DDBJ whole genome shotgun (WGS) entry which is preliminary data.</text>
</comment>